<evidence type="ECO:0000313" key="2">
    <source>
        <dbReference type="Proteomes" id="UP001141806"/>
    </source>
</evidence>
<sequence length="114" mass="12873">MRKINRQWGFTINHDMQLAIVVAGAPRICQSSGTGKQANFRSSEAGKQQQIRRQGQMGLAFRSPASEFWVLGSFCHPTGQESLSHPINGFYLCIYFFQMLQLTLLTSLKAYVEN</sequence>
<keyword evidence="2" id="KW-1185">Reference proteome</keyword>
<evidence type="ECO:0000313" key="1">
    <source>
        <dbReference type="EMBL" id="KAJ4971902.1"/>
    </source>
</evidence>
<comment type="caution">
    <text evidence="1">The sequence shown here is derived from an EMBL/GenBank/DDBJ whole genome shotgun (WGS) entry which is preliminary data.</text>
</comment>
<accession>A0A9Q0KJT4</accession>
<proteinExistence type="predicted"/>
<gene>
    <name evidence="1" type="ORF">NE237_005001</name>
</gene>
<organism evidence="1 2">
    <name type="scientific">Protea cynaroides</name>
    <dbReference type="NCBI Taxonomy" id="273540"/>
    <lineage>
        <taxon>Eukaryota</taxon>
        <taxon>Viridiplantae</taxon>
        <taxon>Streptophyta</taxon>
        <taxon>Embryophyta</taxon>
        <taxon>Tracheophyta</taxon>
        <taxon>Spermatophyta</taxon>
        <taxon>Magnoliopsida</taxon>
        <taxon>Proteales</taxon>
        <taxon>Proteaceae</taxon>
        <taxon>Protea</taxon>
    </lineage>
</organism>
<dbReference type="Proteomes" id="UP001141806">
    <property type="component" value="Unassembled WGS sequence"/>
</dbReference>
<dbReference type="AlphaFoldDB" id="A0A9Q0KJT4"/>
<reference evidence="1" key="1">
    <citation type="journal article" date="2023" name="Plant J.">
        <title>The genome of the king protea, Protea cynaroides.</title>
        <authorList>
            <person name="Chang J."/>
            <person name="Duong T.A."/>
            <person name="Schoeman C."/>
            <person name="Ma X."/>
            <person name="Roodt D."/>
            <person name="Barker N."/>
            <person name="Li Z."/>
            <person name="Van de Peer Y."/>
            <person name="Mizrachi E."/>
        </authorList>
    </citation>
    <scope>NUCLEOTIDE SEQUENCE</scope>
    <source>
        <tissue evidence="1">Young leaves</tissue>
    </source>
</reference>
<dbReference type="EMBL" id="JAMYWD010000005">
    <property type="protein sequence ID" value="KAJ4971902.1"/>
    <property type="molecule type" value="Genomic_DNA"/>
</dbReference>
<protein>
    <submittedName>
        <fullName evidence="1">Uncharacterized protein</fullName>
    </submittedName>
</protein>
<name>A0A9Q0KJT4_9MAGN</name>